<dbReference type="Proteomes" id="UP000789901">
    <property type="component" value="Unassembled WGS sequence"/>
</dbReference>
<evidence type="ECO:0000256" key="2">
    <source>
        <dbReference type="SAM" id="Phobius"/>
    </source>
</evidence>
<keyword evidence="2" id="KW-0812">Transmembrane</keyword>
<protein>
    <submittedName>
        <fullName evidence="3">43776_t:CDS:1</fullName>
    </submittedName>
</protein>
<feature type="coiled-coil region" evidence="1">
    <location>
        <begin position="31"/>
        <end position="65"/>
    </location>
</feature>
<organism evidence="3 4">
    <name type="scientific">Gigaspora margarita</name>
    <dbReference type="NCBI Taxonomy" id="4874"/>
    <lineage>
        <taxon>Eukaryota</taxon>
        <taxon>Fungi</taxon>
        <taxon>Fungi incertae sedis</taxon>
        <taxon>Mucoromycota</taxon>
        <taxon>Glomeromycotina</taxon>
        <taxon>Glomeromycetes</taxon>
        <taxon>Diversisporales</taxon>
        <taxon>Gigasporaceae</taxon>
        <taxon>Gigaspora</taxon>
    </lineage>
</organism>
<keyword evidence="1" id="KW-0175">Coiled coil</keyword>
<sequence length="102" mass="11938">MSSDEELYNLSLTNEYTESSSFLSKNNDLIIEELLKKVKELTEKNDNLNQQIQDLLDDYYKLKKAAFRIKKFFIPTVSYFLALIGFIIFINLNSICIQCIII</sequence>
<evidence type="ECO:0000313" key="3">
    <source>
        <dbReference type="EMBL" id="CAG8766489.1"/>
    </source>
</evidence>
<keyword evidence="2" id="KW-1133">Transmembrane helix</keyword>
<reference evidence="3 4" key="1">
    <citation type="submission" date="2021-06" db="EMBL/GenBank/DDBJ databases">
        <authorList>
            <person name="Kallberg Y."/>
            <person name="Tangrot J."/>
            <person name="Rosling A."/>
        </authorList>
    </citation>
    <scope>NUCLEOTIDE SEQUENCE [LARGE SCALE GENOMIC DNA]</scope>
    <source>
        <strain evidence="3 4">120-4 pot B 10/14</strain>
    </source>
</reference>
<keyword evidence="4" id="KW-1185">Reference proteome</keyword>
<feature type="transmembrane region" description="Helical" evidence="2">
    <location>
        <begin position="72"/>
        <end position="92"/>
    </location>
</feature>
<dbReference type="EMBL" id="CAJVQB010014118">
    <property type="protein sequence ID" value="CAG8766489.1"/>
    <property type="molecule type" value="Genomic_DNA"/>
</dbReference>
<evidence type="ECO:0000256" key="1">
    <source>
        <dbReference type="SAM" id="Coils"/>
    </source>
</evidence>
<gene>
    <name evidence="3" type="ORF">GMARGA_LOCUS18063</name>
</gene>
<name>A0ABN7VFC0_GIGMA</name>
<keyword evidence="2" id="KW-0472">Membrane</keyword>
<accession>A0ABN7VFC0</accession>
<comment type="caution">
    <text evidence="3">The sequence shown here is derived from an EMBL/GenBank/DDBJ whole genome shotgun (WGS) entry which is preliminary data.</text>
</comment>
<evidence type="ECO:0000313" key="4">
    <source>
        <dbReference type="Proteomes" id="UP000789901"/>
    </source>
</evidence>
<proteinExistence type="predicted"/>